<sequence length="772" mass="83580">MPLRPRLLLLCLWGLLLQQAETDSEGQTTGELYQRWERYARECEETLTAADPPSGMVCNGSFDMYVCWDYTAANTTAQASCPWYLPWYRHVAAGYVFRQCGSDGQWGPWRDHTQCENPEKNGAFQDQRLILERLQVVYTVGYSLSLGTLLLALLILSLFRCDPAPPAPRDGVETRASVYLRAELGDGVVLGEGPEEGGWRDSEDSSPGTPSPFVSQIPQAAALHSKLHPHERVLVFHASGGGHPHPGPAAAYPGSLPWGPDPYPAEPGPSRLPHGPDRDPVLRGCQLHLAAGRGCIPAPSAGDRGRLGKGPLPLLPASWLGGPRAFRHSLGDRQVPAGEHAVLGAQRGQSHLVDHSHPHPNNHLGRASLASSRLCSGISHSGEVECQPPVPPQNRTASGSVSLSSQINFFIFIRILGILVSKLRTRQMRCPDYRLRLARSTLTLVPLLGVHEVVFAPVTEEQAEGTLRFAKLAFEIFLSSFQGFLVSVLYCFINKEVGEAGLLAPPGGHAGNGAALSAPRCRCSRRSAGAGATASCISASGMSVPVRTRSSAPRPCPRVLHPGRSPSPAAPCPRGRCTGLERRSWKVTARGGANLKSWRTRFQANGIPREDALRTGKMEKGLRASPGDSRGLQMERWAGCGNWASSPGALKISSHFVYDCSARMDVCAPRARRKAFPMPEGQKIPWGWNSVSAARSAAEVSVSSCSTRTDYEGAGCEREARCEECRRLDQEGDHRAVMDLLRDAGRGIKGDCCDKHGDQRALGLGWECTERS</sequence>
<feature type="region of interest" description="Disordered" evidence="11">
    <location>
        <begin position="188"/>
        <end position="215"/>
    </location>
</feature>
<feature type="chain" id="PRO_5045861002" evidence="12">
    <location>
        <begin position="23"/>
        <end position="772"/>
    </location>
</feature>
<keyword evidence="3" id="KW-1003">Cell membrane</keyword>
<reference evidence="16" key="1">
    <citation type="submission" date="2025-08" db="UniProtKB">
        <authorList>
            <consortium name="RefSeq"/>
        </authorList>
    </citation>
    <scope>IDENTIFICATION</scope>
    <source>
        <tissue evidence="16">Liver</tissue>
    </source>
</reference>
<feature type="signal peptide" evidence="12">
    <location>
        <begin position="1"/>
        <end position="22"/>
    </location>
</feature>
<dbReference type="PANTHER" id="PTHR45620">
    <property type="entry name" value="PDF RECEPTOR-LIKE PROTEIN-RELATED"/>
    <property type="match status" value="1"/>
</dbReference>
<dbReference type="InterPro" id="IPR001749">
    <property type="entry name" value="GPCR_2_GIP_rcpt"/>
</dbReference>
<evidence type="ECO:0000256" key="6">
    <source>
        <dbReference type="ARBA" id="ARBA00023040"/>
    </source>
</evidence>
<dbReference type="InterPro" id="IPR001879">
    <property type="entry name" value="GPCR_2_extracellular_dom"/>
</dbReference>
<feature type="region of interest" description="Disordered" evidence="11">
    <location>
        <begin position="237"/>
        <end position="271"/>
    </location>
</feature>
<keyword evidence="7" id="KW-0472">Membrane</keyword>
<organism evidence="15 16">
    <name type="scientific">Mesocricetus auratus</name>
    <name type="common">Golden hamster</name>
    <dbReference type="NCBI Taxonomy" id="10036"/>
    <lineage>
        <taxon>Eukaryota</taxon>
        <taxon>Metazoa</taxon>
        <taxon>Chordata</taxon>
        <taxon>Craniata</taxon>
        <taxon>Vertebrata</taxon>
        <taxon>Euteleostomi</taxon>
        <taxon>Mammalia</taxon>
        <taxon>Eutheria</taxon>
        <taxon>Euarchontoglires</taxon>
        <taxon>Glires</taxon>
        <taxon>Rodentia</taxon>
        <taxon>Myomorpha</taxon>
        <taxon>Muroidea</taxon>
        <taxon>Cricetidae</taxon>
        <taxon>Cricetinae</taxon>
        <taxon>Mesocricetus</taxon>
    </lineage>
</organism>
<dbReference type="PANTHER" id="PTHR45620:SF5">
    <property type="entry name" value="GASTRIC INHIBITORY POLYPEPTIDE RECEPTOR"/>
    <property type="match status" value="1"/>
</dbReference>
<keyword evidence="8 16" id="KW-0675">Receptor</keyword>
<dbReference type="PRINTS" id="PR01129">
    <property type="entry name" value="GIPRECEPTOR"/>
</dbReference>
<dbReference type="SMART" id="SM00008">
    <property type="entry name" value="HormR"/>
    <property type="match status" value="1"/>
</dbReference>
<accession>A0ABM2WI30</accession>
<evidence type="ECO:0000256" key="5">
    <source>
        <dbReference type="ARBA" id="ARBA00022989"/>
    </source>
</evidence>
<evidence type="ECO:0000256" key="12">
    <source>
        <dbReference type="SAM" id="SignalP"/>
    </source>
</evidence>
<dbReference type="PROSITE" id="PS50227">
    <property type="entry name" value="G_PROTEIN_RECEP_F2_3"/>
    <property type="match status" value="1"/>
</dbReference>
<dbReference type="Proteomes" id="UP000886700">
    <property type="component" value="Unplaced"/>
</dbReference>
<dbReference type="PROSITE" id="PS00649">
    <property type="entry name" value="G_PROTEIN_RECEP_F2_1"/>
    <property type="match status" value="1"/>
</dbReference>
<evidence type="ECO:0000259" key="14">
    <source>
        <dbReference type="PROSITE" id="PS50261"/>
    </source>
</evidence>
<feature type="compositionally biased region" description="Polar residues" evidence="11">
    <location>
        <begin position="205"/>
        <end position="215"/>
    </location>
</feature>
<proteinExistence type="inferred from homology"/>
<keyword evidence="5" id="KW-1133">Transmembrane helix</keyword>
<dbReference type="InterPro" id="IPR036445">
    <property type="entry name" value="GPCR_2_extracell_dom_sf"/>
</dbReference>
<evidence type="ECO:0000256" key="8">
    <source>
        <dbReference type="ARBA" id="ARBA00023170"/>
    </source>
</evidence>
<name>A0ABM2WI30_MESAU</name>
<evidence type="ECO:0000256" key="2">
    <source>
        <dbReference type="ARBA" id="ARBA00005314"/>
    </source>
</evidence>
<keyword evidence="15" id="KW-1185">Reference proteome</keyword>
<dbReference type="GeneID" id="101844713"/>
<keyword evidence="10" id="KW-0807">Transducer</keyword>
<comment type="similarity">
    <text evidence="2">Belongs to the G-protein coupled receptor 2 family.</text>
</comment>
<keyword evidence="4" id="KW-0812">Transmembrane</keyword>
<comment type="subcellular location">
    <subcellularLocation>
        <location evidence="1">Cell membrane</location>
        <topology evidence="1">Multi-pass membrane protein</topology>
    </subcellularLocation>
</comment>
<feature type="region of interest" description="Disordered" evidence="11">
    <location>
        <begin position="546"/>
        <end position="575"/>
    </location>
</feature>
<protein>
    <submittedName>
        <fullName evidence="16">Gastric inhibitory polypeptide receptor isoform X1</fullName>
    </submittedName>
</protein>
<evidence type="ECO:0000256" key="11">
    <source>
        <dbReference type="SAM" id="MobiDB-lite"/>
    </source>
</evidence>
<dbReference type="Pfam" id="PF00002">
    <property type="entry name" value="7tm_2"/>
    <property type="match status" value="1"/>
</dbReference>
<keyword evidence="12" id="KW-0732">Signal</keyword>
<dbReference type="PROSITE" id="PS50261">
    <property type="entry name" value="G_PROTEIN_RECEP_F2_4"/>
    <property type="match status" value="1"/>
</dbReference>
<dbReference type="InterPro" id="IPR050332">
    <property type="entry name" value="GPCR_2"/>
</dbReference>
<gene>
    <name evidence="16" type="primary">Gipr</name>
</gene>
<feature type="domain" description="G-protein coupled receptors family 2 profile 1" evidence="13">
    <location>
        <begin position="42"/>
        <end position="119"/>
    </location>
</feature>
<dbReference type="Gene3D" id="1.20.1070.10">
    <property type="entry name" value="Rhodopsin 7-helix transmembrane proteins"/>
    <property type="match status" value="1"/>
</dbReference>
<dbReference type="PROSITE" id="PS00650">
    <property type="entry name" value="G_PROTEIN_RECEP_F2_2"/>
    <property type="match status" value="1"/>
</dbReference>
<evidence type="ECO:0000313" key="16">
    <source>
        <dbReference type="RefSeq" id="XP_040590431.1"/>
    </source>
</evidence>
<evidence type="ECO:0000256" key="7">
    <source>
        <dbReference type="ARBA" id="ARBA00023136"/>
    </source>
</evidence>
<evidence type="ECO:0000256" key="9">
    <source>
        <dbReference type="ARBA" id="ARBA00023180"/>
    </source>
</evidence>
<feature type="region of interest" description="Disordered" evidence="11">
    <location>
        <begin position="347"/>
        <end position="366"/>
    </location>
</feature>
<dbReference type="Gene3D" id="4.10.1240.10">
    <property type="entry name" value="GPCR, family 2, extracellular hormone receptor domain"/>
    <property type="match status" value="1"/>
</dbReference>
<keyword evidence="9" id="KW-0325">Glycoprotein</keyword>
<evidence type="ECO:0000256" key="10">
    <source>
        <dbReference type="ARBA" id="ARBA00023224"/>
    </source>
</evidence>
<dbReference type="InterPro" id="IPR017981">
    <property type="entry name" value="GPCR_2-like_7TM"/>
</dbReference>
<evidence type="ECO:0000256" key="3">
    <source>
        <dbReference type="ARBA" id="ARBA00022475"/>
    </source>
</evidence>
<feature type="domain" description="G-protein coupled receptors family 2 profile 2" evidence="14">
    <location>
        <begin position="407"/>
        <end position="494"/>
    </location>
</feature>
<keyword evidence="6" id="KW-0297">G-protein coupled receptor</keyword>
<evidence type="ECO:0000313" key="15">
    <source>
        <dbReference type="Proteomes" id="UP000886700"/>
    </source>
</evidence>
<dbReference type="SUPFAM" id="SSF111418">
    <property type="entry name" value="Hormone receptor domain"/>
    <property type="match status" value="1"/>
</dbReference>
<dbReference type="RefSeq" id="XP_040590431.1">
    <property type="nucleotide sequence ID" value="XM_040734497.1"/>
</dbReference>
<dbReference type="InterPro" id="IPR000832">
    <property type="entry name" value="GPCR_2_secretin-like"/>
</dbReference>
<dbReference type="InterPro" id="IPR017983">
    <property type="entry name" value="GPCR_2_secretin-like_CS"/>
</dbReference>
<dbReference type="Pfam" id="PF02793">
    <property type="entry name" value="HRM"/>
    <property type="match status" value="1"/>
</dbReference>
<evidence type="ECO:0000256" key="1">
    <source>
        <dbReference type="ARBA" id="ARBA00004651"/>
    </source>
</evidence>
<evidence type="ECO:0000256" key="4">
    <source>
        <dbReference type="ARBA" id="ARBA00022692"/>
    </source>
</evidence>
<evidence type="ECO:0000259" key="13">
    <source>
        <dbReference type="PROSITE" id="PS50227"/>
    </source>
</evidence>